<protein>
    <submittedName>
        <fullName evidence="1">Uncharacterized protein</fullName>
    </submittedName>
</protein>
<organism evidence="1 2">
    <name type="scientific">Arctium lappa</name>
    <name type="common">Greater burdock</name>
    <name type="synonym">Lappa major</name>
    <dbReference type="NCBI Taxonomy" id="4217"/>
    <lineage>
        <taxon>Eukaryota</taxon>
        <taxon>Viridiplantae</taxon>
        <taxon>Streptophyta</taxon>
        <taxon>Embryophyta</taxon>
        <taxon>Tracheophyta</taxon>
        <taxon>Spermatophyta</taxon>
        <taxon>Magnoliopsida</taxon>
        <taxon>eudicotyledons</taxon>
        <taxon>Gunneridae</taxon>
        <taxon>Pentapetalae</taxon>
        <taxon>asterids</taxon>
        <taxon>campanulids</taxon>
        <taxon>Asterales</taxon>
        <taxon>Asteraceae</taxon>
        <taxon>Carduoideae</taxon>
        <taxon>Cardueae</taxon>
        <taxon>Arctiinae</taxon>
        <taxon>Arctium</taxon>
    </lineage>
</organism>
<gene>
    <name evidence="1" type="ORF">L6452_22468</name>
</gene>
<evidence type="ECO:0000313" key="1">
    <source>
        <dbReference type="EMBL" id="KAI3715484.1"/>
    </source>
</evidence>
<sequence>MTAFSRFVNTPDNLVCLDGVTNTEEKKKGTCTSSEEEESRRAIRNEGEKSETSKALGQPVKKKKDGMESTHKQSGHQKHSKGKDVEEDFEDEDDQVEPLQLNRKRRSQTNLTPEMEGTNSDSNFEDPRITNVGIKINEIGVPEGRKKGQKKKGKENKDKPKRPVLGIRTRTSPMILQQTLYEMSDDQRKAVEEMGLGSFIGMTVDGIPSRLGYFVVKNLDTNTMEMTLNHGTIIINEETVHQILKVPIGGIDLATVEPDSQGDALATMWKKQYEKDKMRPT</sequence>
<dbReference type="Proteomes" id="UP001055879">
    <property type="component" value="Linkage Group LG07"/>
</dbReference>
<dbReference type="EMBL" id="CM042053">
    <property type="protein sequence ID" value="KAI3715484.1"/>
    <property type="molecule type" value="Genomic_DNA"/>
</dbReference>
<proteinExistence type="predicted"/>
<comment type="caution">
    <text evidence="1">The sequence shown here is derived from an EMBL/GenBank/DDBJ whole genome shotgun (WGS) entry which is preliminary data.</text>
</comment>
<accession>A0ACB9AZ14</accession>
<name>A0ACB9AZ14_ARCLA</name>
<reference evidence="1 2" key="2">
    <citation type="journal article" date="2022" name="Mol. Ecol. Resour.">
        <title>The genomes of chicory, endive, great burdock and yacon provide insights into Asteraceae paleo-polyploidization history and plant inulin production.</title>
        <authorList>
            <person name="Fan W."/>
            <person name="Wang S."/>
            <person name="Wang H."/>
            <person name="Wang A."/>
            <person name="Jiang F."/>
            <person name="Liu H."/>
            <person name="Zhao H."/>
            <person name="Xu D."/>
            <person name="Zhang Y."/>
        </authorList>
    </citation>
    <scope>NUCLEOTIDE SEQUENCE [LARGE SCALE GENOMIC DNA]</scope>
    <source>
        <strain evidence="2">cv. Niubang</strain>
    </source>
</reference>
<reference evidence="2" key="1">
    <citation type="journal article" date="2022" name="Mol. Ecol. Resour.">
        <title>The genomes of chicory, endive, great burdock and yacon provide insights into Asteraceae palaeo-polyploidization history and plant inulin production.</title>
        <authorList>
            <person name="Fan W."/>
            <person name="Wang S."/>
            <person name="Wang H."/>
            <person name="Wang A."/>
            <person name="Jiang F."/>
            <person name="Liu H."/>
            <person name="Zhao H."/>
            <person name="Xu D."/>
            <person name="Zhang Y."/>
        </authorList>
    </citation>
    <scope>NUCLEOTIDE SEQUENCE [LARGE SCALE GENOMIC DNA]</scope>
    <source>
        <strain evidence="2">cv. Niubang</strain>
    </source>
</reference>
<keyword evidence="2" id="KW-1185">Reference proteome</keyword>
<evidence type="ECO:0000313" key="2">
    <source>
        <dbReference type="Proteomes" id="UP001055879"/>
    </source>
</evidence>